<dbReference type="SUPFAM" id="SSF55383">
    <property type="entry name" value="Copper amine oxidase, domain N"/>
    <property type="match status" value="1"/>
</dbReference>
<protein>
    <submittedName>
        <fullName evidence="3">Copper amine oxidase N-terminal domain-containing protein</fullName>
    </submittedName>
</protein>
<evidence type="ECO:0000313" key="3">
    <source>
        <dbReference type="EMBL" id="WFD10786.1"/>
    </source>
</evidence>
<feature type="transmembrane region" description="Helical" evidence="1">
    <location>
        <begin position="99"/>
        <end position="118"/>
    </location>
</feature>
<name>A0ABY8EDD6_9FIRM</name>
<keyword evidence="1" id="KW-0812">Transmembrane</keyword>
<sequence>MNVIISGVVIVIVAVLIFKFKQYLILLSIIQIGLSGLICLYPCDNNIKIIILIIFNIVISWISFKFFRNKKYEYIFVSVLNYSAVTIFGYTVLTETNVLENPILTYIFSIVCILLAVYQKRFLNIFRFINMKSSNDAEAKDITIISMILIALIVFIYLTISKYIHMEPSTVNGATDCFELIGNDIFNTYILFFTLISECEKFIQKKETEINNKEVKIKINNNIVVFENAKAYYDENDKTVLVPIQLFTDALGATVREISDQIIEIKKESKSIFLKVECNSAYIERKDIKMNTNIKIINNVVYVPIEFICKHLGVNVTWQKYKRTIHIDNKDPIIVSV</sequence>
<feature type="transmembrane region" description="Helical" evidence="1">
    <location>
        <begin position="74"/>
        <end position="93"/>
    </location>
</feature>
<dbReference type="Proteomes" id="UP001222800">
    <property type="component" value="Chromosome"/>
</dbReference>
<feature type="transmembrane region" description="Helical" evidence="1">
    <location>
        <begin position="49"/>
        <end position="67"/>
    </location>
</feature>
<gene>
    <name evidence="3" type="ORF">P4S50_01535</name>
</gene>
<proteinExistence type="predicted"/>
<accession>A0ABY8EDD6</accession>
<reference evidence="3 4" key="1">
    <citation type="submission" date="2023-03" db="EMBL/GenBank/DDBJ databases">
        <title>Complete genome sequence of Tepidibacter sp. SWIR-1, isolated from a deep-sea hydrothermal vent.</title>
        <authorList>
            <person name="Li X."/>
        </authorList>
    </citation>
    <scope>NUCLEOTIDE SEQUENCE [LARGE SCALE GENOMIC DNA]</scope>
    <source>
        <strain evidence="3 4">SWIR-1</strain>
    </source>
</reference>
<evidence type="ECO:0000313" key="4">
    <source>
        <dbReference type="Proteomes" id="UP001222800"/>
    </source>
</evidence>
<dbReference type="Pfam" id="PF07833">
    <property type="entry name" value="Cu_amine_oxidN1"/>
    <property type="match status" value="1"/>
</dbReference>
<keyword evidence="1" id="KW-1133">Transmembrane helix</keyword>
<dbReference type="Gene3D" id="3.30.457.10">
    <property type="entry name" value="Copper amine oxidase-like, N-terminal domain"/>
    <property type="match status" value="1"/>
</dbReference>
<dbReference type="InterPro" id="IPR012854">
    <property type="entry name" value="Cu_amine_oxidase-like_N"/>
</dbReference>
<dbReference type="InterPro" id="IPR036582">
    <property type="entry name" value="Mao_N_sf"/>
</dbReference>
<evidence type="ECO:0000256" key="1">
    <source>
        <dbReference type="SAM" id="Phobius"/>
    </source>
</evidence>
<feature type="domain" description="Copper amine oxidase-like N-terminal" evidence="2">
    <location>
        <begin position="219"/>
        <end position="327"/>
    </location>
</feature>
<evidence type="ECO:0000259" key="2">
    <source>
        <dbReference type="Pfam" id="PF07833"/>
    </source>
</evidence>
<keyword evidence="1" id="KW-0472">Membrane</keyword>
<feature type="transmembrane region" description="Helical" evidence="1">
    <location>
        <begin position="139"/>
        <end position="160"/>
    </location>
</feature>
<dbReference type="EMBL" id="CP120733">
    <property type="protein sequence ID" value="WFD10786.1"/>
    <property type="molecule type" value="Genomic_DNA"/>
</dbReference>
<dbReference type="RefSeq" id="WP_277732752.1">
    <property type="nucleotide sequence ID" value="NZ_CP120733.1"/>
</dbReference>
<organism evidence="3 4">
    <name type="scientific">Tepidibacter hydrothermalis</name>
    <dbReference type="NCBI Taxonomy" id="3036126"/>
    <lineage>
        <taxon>Bacteria</taxon>
        <taxon>Bacillati</taxon>
        <taxon>Bacillota</taxon>
        <taxon>Clostridia</taxon>
        <taxon>Peptostreptococcales</taxon>
        <taxon>Peptostreptococcaceae</taxon>
        <taxon>Tepidibacter</taxon>
    </lineage>
</organism>
<keyword evidence="4" id="KW-1185">Reference proteome</keyword>